<dbReference type="Proteomes" id="UP001617669">
    <property type="component" value="Unassembled WGS sequence"/>
</dbReference>
<dbReference type="PANTHER" id="PTHR30203">
    <property type="entry name" value="OUTER MEMBRANE CATION EFFLUX PROTEIN"/>
    <property type="match status" value="1"/>
</dbReference>
<comment type="caution">
    <text evidence="3">The sequence shown here is derived from an EMBL/GenBank/DDBJ whole genome shotgun (WGS) entry which is preliminary data.</text>
</comment>
<proteinExistence type="inferred from homology"/>
<evidence type="ECO:0000256" key="2">
    <source>
        <dbReference type="SAM" id="Phobius"/>
    </source>
</evidence>
<dbReference type="InterPro" id="IPR003423">
    <property type="entry name" value="OMP_efflux"/>
</dbReference>
<dbReference type="Pfam" id="PF02321">
    <property type="entry name" value="OEP"/>
    <property type="match status" value="2"/>
</dbReference>
<evidence type="ECO:0000313" key="4">
    <source>
        <dbReference type="Proteomes" id="UP001617669"/>
    </source>
</evidence>
<gene>
    <name evidence="3" type="ORF">ACIKP9_07375</name>
</gene>
<protein>
    <submittedName>
        <fullName evidence="3">TolC family protein</fullName>
    </submittedName>
</protein>
<keyword evidence="2" id="KW-0812">Transmembrane</keyword>
<evidence type="ECO:0000256" key="1">
    <source>
        <dbReference type="ARBA" id="ARBA00007613"/>
    </source>
</evidence>
<dbReference type="RefSeq" id="WP_400881084.1">
    <property type="nucleotide sequence ID" value="NZ_JBIWXY010000001.1"/>
</dbReference>
<organism evidence="3 4">
    <name type="scientific">Methylobacillus methanolivorans</name>
    <dbReference type="NCBI Taxonomy" id="1848927"/>
    <lineage>
        <taxon>Bacteria</taxon>
        <taxon>Pseudomonadati</taxon>
        <taxon>Pseudomonadota</taxon>
        <taxon>Betaproteobacteria</taxon>
        <taxon>Nitrosomonadales</taxon>
        <taxon>Methylophilaceae</taxon>
        <taxon>Methylobacillus</taxon>
    </lineage>
</organism>
<reference evidence="3 4" key="1">
    <citation type="submission" date="2024-11" db="EMBL/GenBank/DDBJ databases">
        <authorList>
            <person name="Kaparullina E.N."/>
            <person name="Delegan Y.A."/>
            <person name="Doronina N.V."/>
        </authorList>
    </citation>
    <scope>NUCLEOTIDE SEQUENCE [LARGE SCALE GENOMIC DNA]</scope>
    <source>
        <strain evidence="3 4">7sh_L</strain>
    </source>
</reference>
<name>A0ABW8GQ02_9PROT</name>
<feature type="transmembrane region" description="Helical" evidence="2">
    <location>
        <begin position="20"/>
        <end position="39"/>
    </location>
</feature>
<dbReference type="EMBL" id="JBIWXY010000001">
    <property type="protein sequence ID" value="MFJ5446045.1"/>
    <property type="molecule type" value="Genomic_DNA"/>
</dbReference>
<keyword evidence="4" id="KW-1185">Reference proteome</keyword>
<keyword evidence="2" id="KW-1133">Transmembrane helix</keyword>
<evidence type="ECO:0000313" key="3">
    <source>
        <dbReference type="EMBL" id="MFJ5446045.1"/>
    </source>
</evidence>
<dbReference type="Gene3D" id="1.20.1600.10">
    <property type="entry name" value="Outer membrane efflux proteins (OEP)"/>
    <property type="match status" value="1"/>
</dbReference>
<sequence>MKINLDTRMRRHGASLIQQVGLRTFFVRMSVLLVCGYMAPASAAYTLPEMIDTAMQYNPALGIAAARRDAAQAAVTTASTYSNPQVEAVMGPSRYLTPGGQGDNRNWNVGLSQPLDYPWVRDARIAAAESGTKVADAGTELIRIELRSRVKNAFYDVLQRKAVLRLVEGDRNLLQQIRERVKLRVEVGEAPRYELIKADTEALAAERDYQAALVRISEGKAYLRGLLGSSIPLDYDVEGELPMGYGLPSLDKLRDQVVQSPQLSQLRAETETAEAKLKLEERLRNPGLTLKASVEEDPDLRQMRFGVAIPLPLWDRRQGPIAAASADVRQSQASLHDRELGLRRDMEAAYQRYLIAQQQLAAFENGLLSQAESVLKVAEAAYRYGERGILEYMDAQRTFRVVRKDYLAAKFDYVSSMLEIERLLGTELLEVKP</sequence>
<keyword evidence="2" id="KW-0472">Membrane</keyword>
<dbReference type="InterPro" id="IPR010131">
    <property type="entry name" value="MdtP/NodT-like"/>
</dbReference>
<dbReference type="SUPFAM" id="SSF56954">
    <property type="entry name" value="Outer membrane efflux proteins (OEP)"/>
    <property type="match status" value="1"/>
</dbReference>
<comment type="similarity">
    <text evidence="1">Belongs to the outer membrane factor (OMF) (TC 1.B.17) family.</text>
</comment>
<dbReference type="PANTHER" id="PTHR30203:SF24">
    <property type="entry name" value="BLR4935 PROTEIN"/>
    <property type="match status" value="1"/>
</dbReference>
<accession>A0ABW8GQ02</accession>